<evidence type="ECO:0000313" key="1">
    <source>
        <dbReference type="EMBL" id="KZP19690.1"/>
    </source>
</evidence>
<evidence type="ECO:0008006" key="3">
    <source>
        <dbReference type="Google" id="ProtNLM"/>
    </source>
</evidence>
<name>A0A166ID96_9AGAM</name>
<dbReference type="InterPro" id="IPR038765">
    <property type="entry name" value="Papain-like_cys_pep_sf"/>
</dbReference>
<proteinExistence type="predicted"/>
<dbReference type="EMBL" id="KV417561">
    <property type="protein sequence ID" value="KZP19690.1"/>
    <property type="molecule type" value="Genomic_DNA"/>
</dbReference>
<organism evidence="1 2">
    <name type="scientific">Athelia psychrophila</name>
    <dbReference type="NCBI Taxonomy" id="1759441"/>
    <lineage>
        <taxon>Eukaryota</taxon>
        <taxon>Fungi</taxon>
        <taxon>Dikarya</taxon>
        <taxon>Basidiomycota</taxon>
        <taxon>Agaricomycotina</taxon>
        <taxon>Agaricomycetes</taxon>
        <taxon>Agaricomycetidae</taxon>
        <taxon>Atheliales</taxon>
        <taxon>Atheliaceae</taxon>
        <taxon>Athelia</taxon>
    </lineage>
</organism>
<dbReference type="OrthoDB" id="2979847at2759"/>
<dbReference type="STRING" id="436010.A0A166ID96"/>
<dbReference type="Gene3D" id="3.40.395.10">
    <property type="entry name" value="Adenoviral Proteinase, Chain A"/>
    <property type="match status" value="1"/>
</dbReference>
<gene>
    <name evidence="1" type="ORF">FIBSPDRAFT_955165</name>
</gene>
<evidence type="ECO:0000313" key="2">
    <source>
        <dbReference type="Proteomes" id="UP000076532"/>
    </source>
</evidence>
<keyword evidence="2" id="KW-1185">Reference proteome</keyword>
<accession>A0A166ID96</accession>
<protein>
    <recommendedName>
        <fullName evidence="3">Ubiquitin-like protease family profile domain-containing protein</fullName>
    </recommendedName>
</protein>
<dbReference type="AlphaFoldDB" id="A0A166ID96"/>
<dbReference type="SUPFAM" id="SSF54001">
    <property type="entry name" value="Cysteine proteinases"/>
    <property type="match status" value="1"/>
</dbReference>
<sequence>MLLGFSDPEPIQRLAPFASHDWLSTWHMDVQLELLRRDLTRAGRHKVLLPSAYTYLSILLAFNDKDNYGDPEFHSTVLKLAHRMVHRNFDLASFANVDENHWIAFVISYPHHTVYYGDQMGNPVNAKFSLVISWWTEFHFGQTFTWATMQMTRQVDGFSCSILGGNGLRHFLLGPLYPLAGDGEKGADAEQGAIVAQILLQDQVHRASIYCPCIQQDSPPPEVADENTLALEGKITRILHLGPDARPITLHMMTALPLFSLETLVFLRLYGPRAYALCQEDDQVVAVLTDPNSLEDALLRSLRLAHHMHLYSAREDFWQSVICGNSIFQEFFVSSHEDIVAQVFQAAMYPVHPMPSSGLLGPSRFERKVVEIAGDHRKTNQVQITDRSVEKLTATLGAMGIPEWEGSLSEVEGLHRKAVIFARDVREWQM</sequence>
<dbReference type="Proteomes" id="UP000076532">
    <property type="component" value="Unassembled WGS sequence"/>
</dbReference>
<reference evidence="1 2" key="1">
    <citation type="journal article" date="2016" name="Mol. Biol. Evol.">
        <title>Comparative Genomics of Early-Diverging Mushroom-Forming Fungi Provides Insights into the Origins of Lignocellulose Decay Capabilities.</title>
        <authorList>
            <person name="Nagy L.G."/>
            <person name="Riley R."/>
            <person name="Tritt A."/>
            <person name="Adam C."/>
            <person name="Daum C."/>
            <person name="Floudas D."/>
            <person name="Sun H."/>
            <person name="Yadav J.S."/>
            <person name="Pangilinan J."/>
            <person name="Larsson K.H."/>
            <person name="Matsuura K."/>
            <person name="Barry K."/>
            <person name="Labutti K."/>
            <person name="Kuo R."/>
            <person name="Ohm R.A."/>
            <person name="Bhattacharya S.S."/>
            <person name="Shirouzu T."/>
            <person name="Yoshinaga Y."/>
            <person name="Martin F.M."/>
            <person name="Grigoriev I.V."/>
            <person name="Hibbett D.S."/>
        </authorList>
    </citation>
    <scope>NUCLEOTIDE SEQUENCE [LARGE SCALE GENOMIC DNA]</scope>
    <source>
        <strain evidence="1 2">CBS 109695</strain>
    </source>
</reference>